<accession>A0A084VPZ7</accession>
<dbReference type="EMBL" id="ATLV01015099">
    <property type="status" value="NOT_ANNOTATED_CDS"/>
    <property type="molecule type" value="Genomic_DNA"/>
</dbReference>
<sequence length="72" mass="7783">MPIFAGSNEAAQMAESIVHEVVTGTGRGKGSGRDLTVLFRMCLRVPEIVIMMIMLPPNVIVVDVPSETPFLL</sequence>
<evidence type="ECO:0000313" key="3">
    <source>
        <dbReference type="Proteomes" id="UP000030765"/>
    </source>
</evidence>
<reference evidence="2" key="2">
    <citation type="submission" date="2020-05" db="UniProtKB">
        <authorList>
            <consortium name="EnsemblMetazoa"/>
        </authorList>
    </citation>
    <scope>IDENTIFICATION</scope>
</reference>
<reference evidence="1 3" key="1">
    <citation type="journal article" date="2014" name="BMC Genomics">
        <title>Genome sequence of Anopheles sinensis provides insight into genetics basis of mosquito competence for malaria parasites.</title>
        <authorList>
            <person name="Zhou D."/>
            <person name="Zhang D."/>
            <person name="Ding G."/>
            <person name="Shi L."/>
            <person name="Hou Q."/>
            <person name="Ye Y."/>
            <person name="Xu Y."/>
            <person name="Zhou H."/>
            <person name="Xiong C."/>
            <person name="Li S."/>
            <person name="Yu J."/>
            <person name="Hong S."/>
            <person name="Yu X."/>
            <person name="Zou P."/>
            <person name="Chen C."/>
            <person name="Chang X."/>
            <person name="Wang W."/>
            <person name="Lv Y."/>
            <person name="Sun Y."/>
            <person name="Ma L."/>
            <person name="Shen B."/>
            <person name="Zhu C."/>
        </authorList>
    </citation>
    <scope>NUCLEOTIDE SEQUENCE [LARGE SCALE GENOMIC DNA]</scope>
</reference>
<dbReference type="EnsemblMetazoa" id="ASIC007500-RA">
    <property type="protein sequence ID" value="ASIC007500-PA"/>
    <property type="gene ID" value="ASIC007500"/>
</dbReference>
<protein>
    <submittedName>
        <fullName evidence="1 2">ABC transporter permease</fullName>
    </submittedName>
</protein>
<evidence type="ECO:0000313" key="1">
    <source>
        <dbReference type="EMBL" id="KFB40041.1"/>
    </source>
</evidence>
<keyword evidence="3" id="KW-1185">Reference proteome</keyword>
<dbReference type="VEuPathDB" id="VectorBase:ASIC007500"/>
<name>A0A084VPZ7_ANOSI</name>
<organism evidence="1">
    <name type="scientific">Anopheles sinensis</name>
    <name type="common">Mosquito</name>
    <dbReference type="NCBI Taxonomy" id="74873"/>
    <lineage>
        <taxon>Eukaryota</taxon>
        <taxon>Metazoa</taxon>
        <taxon>Ecdysozoa</taxon>
        <taxon>Arthropoda</taxon>
        <taxon>Hexapoda</taxon>
        <taxon>Insecta</taxon>
        <taxon>Pterygota</taxon>
        <taxon>Neoptera</taxon>
        <taxon>Endopterygota</taxon>
        <taxon>Diptera</taxon>
        <taxon>Nematocera</taxon>
        <taxon>Culicoidea</taxon>
        <taxon>Culicidae</taxon>
        <taxon>Anophelinae</taxon>
        <taxon>Anopheles</taxon>
    </lineage>
</organism>
<dbReference type="Proteomes" id="UP000030765">
    <property type="component" value="Unassembled WGS sequence"/>
</dbReference>
<evidence type="ECO:0000313" key="2">
    <source>
        <dbReference type="EnsemblMetazoa" id="ASIC007500-PA"/>
    </source>
</evidence>
<proteinExistence type="predicted"/>
<gene>
    <name evidence="1" type="ORF">ZHAS_00007500</name>
</gene>
<dbReference type="EMBL" id="KE525002">
    <property type="protein sequence ID" value="KFB40041.1"/>
    <property type="molecule type" value="Genomic_DNA"/>
</dbReference>
<dbReference type="AlphaFoldDB" id="A0A084VPZ7"/>